<dbReference type="PANTHER" id="PTHR35024">
    <property type="entry name" value="HYPOTHETICAL CYTOSOLIC PROTEIN"/>
    <property type="match status" value="1"/>
</dbReference>
<dbReference type="RefSeq" id="WP_153660671.1">
    <property type="nucleotide sequence ID" value="NZ_JAAIKR010000001.1"/>
</dbReference>
<dbReference type="EMBL" id="JAAIKR010000001">
    <property type="protein sequence ID" value="MBR9726844.1"/>
    <property type="molecule type" value="Genomic_DNA"/>
</dbReference>
<protein>
    <submittedName>
        <fullName evidence="2">Polymer-forming cytoskeletal protein</fullName>
    </submittedName>
</protein>
<reference evidence="2 3" key="1">
    <citation type="submission" date="2020-02" db="EMBL/GenBank/DDBJ databases">
        <title>Shewanella WXL01 sp. nov., a marine bacterium isolated from green algae in Luhuitou Fringing Reef (Northern South China Sea).</title>
        <authorList>
            <person name="Wang X."/>
        </authorList>
    </citation>
    <scope>NUCLEOTIDE SEQUENCE [LARGE SCALE GENOMIC DNA]</scope>
    <source>
        <strain evidence="2 3">MCCC 1A01895</strain>
    </source>
</reference>
<name>A0ABS5HYJ6_9GAMM</name>
<sequence length="123" mass="13243">MFSAKQSNRNLSFIAQSCQVTGKLSFSGDMLIAGTVEGDLITDGNIVIEVGGSVTGNIYAKDVTVSGKVCGEAHCHKIIITHTGYFEGDIRSDKMEVAQDGQFLGQRHLPQEKPIENDKVVSL</sequence>
<evidence type="ECO:0000313" key="2">
    <source>
        <dbReference type="EMBL" id="MBR9726844.1"/>
    </source>
</evidence>
<evidence type="ECO:0000256" key="1">
    <source>
        <dbReference type="ARBA" id="ARBA00044755"/>
    </source>
</evidence>
<accession>A0ABS5HYJ6</accession>
<proteinExistence type="inferred from homology"/>
<organism evidence="2 3">
    <name type="scientific">Shewanella intestini</name>
    <dbReference type="NCBI Taxonomy" id="2017544"/>
    <lineage>
        <taxon>Bacteria</taxon>
        <taxon>Pseudomonadati</taxon>
        <taxon>Pseudomonadota</taxon>
        <taxon>Gammaproteobacteria</taxon>
        <taxon>Alteromonadales</taxon>
        <taxon>Shewanellaceae</taxon>
        <taxon>Shewanella</taxon>
    </lineage>
</organism>
<dbReference type="PANTHER" id="PTHR35024:SF4">
    <property type="entry name" value="POLYMER-FORMING CYTOSKELETAL PROTEIN"/>
    <property type="match status" value="1"/>
</dbReference>
<evidence type="ECO:0000313" key="3">
    <source>
        <dbReference type="Proteomes" id="UP000811844"/>
    </source>
</evidence>
<comment type="caution">
    <text evidence="2">The sequence shown here is derived from an EMBL/GenBank/DDBJ whole genome shotgun (WGS) entry which is preliminary data.</text>
</comment>
<gene>
    <name evidence="2" type="ORF">G3R48_02410</name>
</gene>
<comment type="similarity">
    <text evidence="1">Belongs to the bactofilin family.</text>
</comment>
<dbReference type="Proteomes" id="UP000811844">
    <property type="component" value="Unassembled WGS sequence"/>
</dbReference>
<dbReference type="InterPro" id="IPR007607">
    <property type="entry name" value="BacA/B"/>
</dbReference>
<dbReference type="Pfam" id="PF04519">
    <property type="entry name" value="Bactofilin"/>
    <property type="match status" value="1"/>
</dbReference>
<keyword evidence="3" id="KW-1185">Reference proteome</keyword>